<keyword evidence="3" id="KW-1185">Reference proteome</keyword>
<keyword evidence="2" id="KW-0378">Hydrolase</keyword>
<dbReference type="Pfam" id="PF12146">
    <property type="entry name" value="Hydrolase_4"/>
    <property type="match status" value="1"/>
</dbReference>
<dbReference type="InterPro" id="IPR029058">
    <property type="entry name" value="AB_hydrolase_fold"/>
</dbReference>
<comment type="caution">
    <text evidence="2">The sequence shown here is derived from an EMBL/GenBank/DDBJ whole genome shotgun (WGS) entry which is preliminary data.</text>
</comment>
<gene>
    <name evidence="2" type="ORF">ACFQ5N_11150</name>
</gene>
<organism evidence="2 3">
    <name type="scientific">Lutibacter holmesii</name>
    <dbReference type="NCBI Taxonomy" id="1137985"/>
    <lineage>
        <taxon>Bacteria</taxon>
        <taxon>Pseudomonadati</taxon>
        <taxon>Bacteroidota</taxon>
        <taxon>Flavobacteriia</taxon>
        <taxon>Flavobacteriales</taxon>
        <taxon>Flavobacteriaceae</taxon>
        <taxon>Lutibacter</taxon>
    </lineage>
</organism>
<name>A0ABW3WQG3_9FLAO</name>
<dbReference type="PROSITE" id="PS51257">
    <property type="entry name" value="PROKAR_LIPOPROTEIN"/>
    <property type="match status" value="1"/>
</dbReference>
<dbReference type="InterPro" id="IPR022742">
    <property type="entry name" value="Hydrolase_4"/>
</dbReference>
<dbReference type="Gene3D" id="3.40.50.1820">
    <property type="entry name" value="alpha/beta hydrolase"/>
    <property type="match status" value="1"/>
</dbReference>
<accession>A0ABW3WQG3</accession>
<protein>
    <submittedName>
        <fullName evidence="2">Alpha/beta fold hydrolase</fullName>
    </submittedName>
</protein>
<dbReference type="EMBL" id="JBHTMV010000004">
    <property type="protein sequence ID" value="MFD1294393.1"/>
    <property type="molecule type" value="Genomic_DNA"/>
</dbReference>
<evidence type="ECO:0000313" key="3">
    <source>
        <dbReference type="Proteomes" id="UP001597241"/>
    </source>
</evidence>
<dbReference type="SUPFAM" id="SSF53474">
    <property type="entry name" value="alpha/beta-Hydrolases"/>
    <property type="match status" value="1"/>
</dbReference>
<evidence type="ECO:0000313" key="2">
    <source>
        <dbReference type="EMBL" id="MFD1294393.1"/>
    </source>
</evidence>
<dbReference type="GO" id="GO:0016787">
    <property type="term" value="F:hydrolase activity"/>
    <property type="evidence" value="ECO:0007669"/>
    <property type="project" value="UniProtKB-KW"/>
</dbReference>
<feature type="domain" description="Serine aminopeptidase S33" evidence="1">
    <location>
        <begin position="78"/>
        <end position="329"/>
    </location>
</feature>
<reference evidence="3" key="1">
    <citation type="journal article" date="2019" name="Int. J. Syst. Evol. Microbiol.">
        <title>The Global Catalogue of Microorganisms (GCM) 10K type strain sequencing project: providing services to taxonomists for standard genome sequencing and annotation.</title>
        <authorList>
            <consortium name="The Broad Institute Genomics Platform"/>
            <consortium name="The Broad Institute Genome Sequencing Center for Infectious Disease"/>
            <person name="Wu L."/>
            <person name="Ma J."/>
        </authorList>
    </citation>
    <scope>NUCLEOTIDE SEQUENCE [LARGE SCALE GENOMIC DNA]</scope>
    <source>
        <strain evidence="3">CCUG 62221</strain>
    </source>
</reference>
<sequence>MKIKVVVVFLFLIISCEQKLEPLLESDQNSYVFTSETDLLNSEYLSEIENFYNSVHGETFIGVDSIPIYYKIFLQQKDSKGAILISTGRTESTIKYKELIFDLYANGFSIYIHDHRGQGSSGRMALDREIGFVEDFQDYVIDMKNFYTSKVVPNKHEQVYLLAHSMGGAIGFSYLEQFPSDFKAAAFSSPMFGLGFIECSLGKAFDKDIPKYAPTQKNYLESRESFKNNTLTNCEVRFNLFSKAYMQEPLVRLGGVSLHWLYESCNQFDFMFQDISKIETPSLIFSAEEEQIVDPKAHYKFVKEATFKNKPIFGYSVKSAKHELFIENDAVRQNVLASILTFFESHSE</sequence>
<dbReference type="RefSeq" id="WP_386809580.1">
    <property type="nucleotide sequence ID" value="NZ_JBHTMV010000004.1"/>
</dbReference>
<dbReference type="PANTHER" id="PTHR11614">
    <property type="entry name" value="PHOSPHOLIPASE-RELATED"/>
    <property type="match status" value="1"/>
</dbReference>
<proteinExistence type="predicted"/>
<dbReference type="Proteomes" id="UP001597241">
    <property type="component" value="Unassembled WGS sequence"/>
</dbReference>
<dbReference type="InterPro" id="IPR051044">
    <property type="entry name" value="MAG_DAG_Lipase"/>
</dbReference>
<evidence type="ECO:0000259" key="1">
    <source>
        <dbReference type="Pfam" id="PF12146"/>
    </source>
</evidence>